<keyword evidence="1" id="KW-0645">Protease</keyword>
<dbReference type="Gene3D" id="2.60.40.1730">
    <property type="entry name" value="tricorn interacting facor f3 domain"/>
    <property type="match status" value="1"/>
</dbReference>
<evidence type="ECO:0000313" key="6">
    <source>
        <dbReference type="Proteomes" id="UP000826234"/>
    </source>
</evidence>
<proteinExistence type="predicted"/>
<keyword evidence="3" id="KW-0472">Membrane</keyword>
<keyword evidence="3" id="KW-1133">Transmembrane helix</keyword>
<accession>A0ABQ7SF26</accession>
<dbReference type="InterPro" id="IPR042097">
    <property type="entry name" value="Aminopeptidase_N-like_N_sf"/>
</dbReference>
<keyword evidence="3" id="KW-0812">Transmembrane</keyword>
<dbReference type="EMBL" id="JAIPUX010005290">
    <property type="protein sequence ID" value="KAH0615926.1"/>
    <property type="molecule type" value="Genomic_DNA"/>
</dbReference>
<dbReference type="SUPFAM" id="SSF63737">
    <property type="entry name" value="Leukotriene A4 hydrolase N-terminal domain"/>
    <property type="match status" value="1"/>
</dbReference>
<dbReference type="InterPro" id="IPR050344">
    <property type="entry name" value="Peptidase_M1_aminopeptidases"/>
</dbReference>
<evidence type="ECO:0000313" key="5">
    <source>
        <dbReference type="EMBL" id="KAH0615926.1"/>
    </source>
</evidence>
<evidence type="ECO:0000256" key="1">
    <source>
        <dbReference type="ARBA" id="ARBA00022438"/>
    </source>
</evidence>
<dbReference type="PANTHER" id="PTHR11533">
    <property type="entry name" value="PROTEASE M1 ZINC METALLOPROTEASE"/>
    <property type="match status" value="1"/>
</dbReference>
<organism evidence="5 6">
    <name type="scientific">Phrynosoma platyrhinos</name>
    <name type="common">Desert horned lizard</name>
    <dbReference type="NCBI Taxonomy" id="52577"/>
    <lineage>
        <taxon>Eukaryota</taxon>
        <taxon>Metazoa</taxon>
        <taxon>Chordata</taxon>
        <taxon>Craniata</taxon>
        <taxon>Vertebrata</taxon>
        <taxon>Euteleostomi</taxon>
        <taxon>Lepidosauria</taxon>
        <taxon>Squamata</taxon>
        <taxon>Bifurcata</taxon>
        <taxon>Unidentata</taxon>
        <taxon>Episquamata</taxon>
        <taxon>Toxicofera</taxon>
        <taxon>Iguania</taxon>
        <taxon>Phrynosomatidae</taxon>
        <taxon>Phrynosomatinae</taxon>
        <taxon>Phrynosoma</taxon>
    </lineage>
</organism>
<evidence type="ECO:0000256" key="3">
    <source>
        <dbReference type="SAM" id="Phobius"/>
    </source>
</evidence>
<keyword evidence="1" id="KW-0378">Hydrolase</keyword>
<evidence type="ECO:0000259" key="4">
    <source>
        <dbReference type="Pfam" id="PF17900"/>
    </source>
</evidence>
<protein>
    <recommendedName>
        <fullName evidence="4">Aminopeptidase N-like N-terminal domain-containing protein</fullName>
    </recommendedName>
</protein>
<dbReference type="PANTHER" id="PTHR11533:SF276">
    <property type="entry name" value="GLUTAMYL AMINOPEPTIDASE"/>
    <property type="match status" value="1"/>
</dbReference>
<evidence type="ECO:0000256" key="2">
    <source>
        <dbReference type="SAM" id="MobiDB-lite"/>
    </source>
</evidence>
<feature type="region of interest" description="Disordered" evidence="2">
    <location>
        <begin position="53"/>
        <end position="88"/>
    </location>
</feature>
<reference evidence="5 6" key="1">
    <citation type="journal article" date="2022" name="Gigascience">
        <title>A chromosome-level genome assembly and annotation of the desert horned lizard, Phrynosoma platyrhinos, provides insight into chromosomal rearrangements among reptiles.</title>
        <authorList>
            <person name="Koochekian N."/>
            <person name="Ascanio A."/>
            <person name="Farleigh K."/>
            <person name="Card D.C."/>
            <person name="Schield D.R."/>
            <person name="Castoe T.A."/>
            <person name="Jezkova T."/>
        </authorList>
    </citation>
    <scope>NUCLEOTIDE SEQUENCE [LARGE SCALE GENOMIC DNA]</scope>
    <source>
        <strain evidence="5">NK-2021</strain>
    </source>
</reference>
<keyword evidence="6" id="KW-1185">Reference proteome</keyword>
<feature type="transmembrane region" description="Helical" evidence="3">
    <location>
        <begin position="23"/>
        <end position="45"/>
    </location>
</feature>
<feature type="domain" description="Aminopeptidase N-like N-terminal" evidence="4">
    <location>
        <begin position="103"/>
        <end position="216"/>
    </location>
</feature>
<gene>
    <name evidence="5" type="ORF">JD844_026569</name>
</gene>
<name>A0ABQ7SF26_PHRPL</name>
<comment type="caution">
    <text evidence="5">The sequence shown here is derived from an EMBL/GenBank/DDBJ whole genome shotgun (WGS) entry which is preliminary data.</text>
</comment>
<keyword evidence="1" id="KW-0031">Aminopeptidase</keyword>
<dbReference type="Proteomes" id="UP000826234">
    <property type="component" value="Unassembled WGS sequence"/>
</dbReference>
<dbReference type="InterPro" id="IPR045357">
    <property type="entry name" value="Aminopeptidase_N-like_N"/>
</dbReference>
<sequence>MEMEGMGFEEKASKKYCMKDKHVIIICGVVVAVGLILGLGLGLGLRPPACDLTEDNGQMPTDLPTDPTESPTGPVPENMDPCPAQNDDNSGGWTNFKLPIYVHPNHYDLELKPELGADRYYGTVNISITLESNTTKYFWLHLRETKITEMPLLKTSSGQFIALKRCFEYKPQEYVVIEAEEELSPNIYFLTMKFQGHLNGSLVGFYRTTYVENGITK</sequence>
<dbReference type="Pfam" id="PF17900">
    <property type="entry name" value="Peptidase_M1_N"/>
    <property type="match status" value="1"/>
</dbReference>